<dbReference type="GeneID" id="85318370"/>
<keyword evidence="2" id="KW-0732">Signal</keyword>
<keyword evidence="4" id="KW-1185">Reference proteome</keyword>
<name>A0AA39ZZQ4_9PEZI</name>
<evidence type="ECO:0000313" key="4">
    <source>
        <dbReference type="Proteomes" id="UP001172101"/>
    </source>
</evidence>
<accession>A0AA39ZZQ4</accession>
<reference evidence="3" key="1">
    <citation type="submission" date="2023-06" db="EMBL/GenBank/DDBJ databases">
        <title>Genome-scale phylogeny and comparative genomics of the fungal order Sordariales.</title>
        <authorList>
            <consortium name="Lawrence Berkeley National Laboratory"/>
            <person name="Hensen N."/>
            <person name="Bonometti L."/>
            <person name="Westerberg I."/>
            <person name="Brannstrom I.O."/>
            <person name="Guillou S."/>
            <person name="Cros-Aarteil S."/>
            <person name="Calhoun S."/>
            <person name="Haridas S."/>
            <person name="Kuo A."/>
            <person name="Mondo S."/>
            <person name="Pangilinan J."/>
            <person name="Riley R."/>
            <person name="LaButti K."/>
            <person name="Andreopoulos B."/>
            <person name="Lipzen A."/>
            <person name="Chen C."/>
            <person name="Yanf M."/>
            <person name="Daum C."/>
            <person name="Ng V."/>
            <person name="Clum A."/>
            <person name="Steindorff A."/>
            <person name="Ohm R."/>
            <person name="Martin F."/>
            <person name="Silar P."/>
            <person name="Natvig D."/>
            <person name="Lalanne C."/>
            <person name="Gautier V."/>
            <person name="Ament-velasquez S.L."/>
            <person name="Kruys A."/>
            <person name="Hutchinson M.I."/>
            <person name="Powell A.J."/>
            <person name="Barry K."/>
            <person name="Miller A.N."/>
            <person name="Grigoriev I.V."/>
            <person name="Debuchy R."/>
            <person name="Gladieux P."/>
            <person name="Thoren M.H."/>
            <person name="Johannesson H."/>
        </authorList>
    </citation>
    <scope>NUCLEOTIDE SEQUENCE</scope>
    <source>
        <strain evidence="3">SMH2392-1A</strain>
    </source>
</reference>
<feature type="signal peptide" evidence="2">
    <location>
        <begin position="1"/>
        <end position="26"/>
    </location>
</feature>
<dbReference type="Proteomes" id="UP001172101">
    <property type="component" value="Unassembled WGS sequence"/>
</dbReference>
<dbReference type="RefSeq" id="XP_060291453.1">
    <property type="nucleotide sequence ID" value="XM_060435100.1"/>
</dbReference>
<dbReference type="AlphaFoldDB" id="A0AA39ZZQ4"/>
<comment type="caution">
    <text evidence="3">The sequence shown here is derived from an EMBL/GenBank/DDBJ whole genome shotgun (WGS) entry which is preliminary data.</text>
</comment>
<feature type="compositionally biased region" description="Basic and acidic residues" evidence="1">
    <location>
        <begin position="33"/>
        <end position="49"/>
    </location>
</feature>
<gene>
    <name evidence="3" type="ORF">B0T26DRAFT_450236</name>
</gene>
<feature type="chain" id="PRO_5041202708" evidence="2">
    <location>
        <begin position="27"/>
        <end position="70"/>
    </location>
</feature>
<evidence type="ECO:0000256" key="1">
    <source>
        <dbReference type="SAM" id="MobiDB-lite"/>
    </source>
</evidence>
<dbReference type="EMBL" id="JAUIRO010000007">
    <property type="protein sequence ID" value="KAK0706359.1"/>
    <property type="molecule type" value="Genomic_DNA"/>
</dbReference>
<feature type="region of interest" description="Disordered" evidence="1">
    <location>
        <begin position="29"/>
        <end position="50"/>
    </location>
</feature>
<protein>
    <submittedName>
        <fullName evidence="3">Uncharacterized protein</fullName>
    </submittedName>
</protein>
<evidence type="ECO:0000313" key="3">
    <source>
        <dbReference type="EMBL" id="KAK0706359.1"/>
    </source>
</evidence>
<proteinExistence type="predicted"/>
<evidence type="ECO:0000256" key="2">
    <source>
        <dbReference type="SAM" id="SignalP"/>
    </source>
</evidence>
<sequence>MIPWLAVIIYMSAGLLLRTCTWHCQASLGSVSEKPERKKTSPKEGELKSSLHFRSLRGRPGMILPPSLLD</sequence>
<organism evidence="3 4">
    <name type="scientific">Lasiosphaeria miniovina</name>
    <dbReference type="NCBI Taxonomy" id="1954250"/>
    <lineage>
        <taxon>Eukaryota</taxon>
        <taxon>Fungi</taxon>
        <taxon>Dikarya</taxon>
        <taxon>Ascomycota</taxon>
        <taxon>Pezizomycotina</taxon>
        <taxon>Sordariomycetes</taxon>
        <taxon>Sordariomycetidae</taxon>
        <taxon>Sordariales</taxon>
        <taxon>Lasiosphaeriaceae</taxon>
        <taxon>Lasiosphaeria</taxon>
    </lineage>
</organism>